<sequence length="201" mass="21699">MCPLIDDLSRADALPEHPPDGAMSYSEFVRSGSNDPEMRPLESMINHMIANEMRVQESREAVYQEICAGRKDVWVSCNEILSNERNASCQRVGFLLGHATAFRMDSDILTRAHTFFTTYSSPTQVNSAAAAASGTNEADGDAASIMTNGDEPPNNGAEANGVVFANGGRDEDAVVITNHHDTENEDAQNGHPHLHMVVGAP</sequence>
<comment type="caution">
    <text evidence="1">The sequence shown here is derived from an EMBL/GenBank/DDBJ whole genome shotgun (WGS) entry which is preliminary data.</text>
</comment>
<keyword evidence="2" id="KW-1185">Reference proteome</keyword>
<evidence type="ECO:0000313" key="1">
    <source>
        <dbReference type="EMBL" id="KAJ8110617.1"/>
    </source>
</evidence>
<dbReference type="Proteomes" id="UP001153331">
    <property type="component" value="Unassembled WGS sequence"/>
</dbReference>
<gene>
    <name evidence="1" type="ORF">OPT61_g6588</name>
</gene>
<dbReference type="EMBL" id="JAPHNI010000482">
    <property type="protein sequence ID" value="KAJ8110617.1"/>
    <property type="molecule type" value="Genomic_DNA"/>
</dbReference>
<organism evidence="1 2">
    <name type="scientific">Boeremia exigua</name>
    <dbReference type="NCBI Taxonomy" id="749465"/>
    <lineage>
        <taxon>Eukaryota</taxon>
        <taxon>Fungi</taxon>
        <taxon>Dikarya</taxon>
        <taxon>Ascomycota</taxon>
        <taxon>Pezizomycotina</taxon>
        <taxon>Dothideomycetes</taxon>
        <taxon>Pleosporomycetidae</taxon>
        <taxon>Pleosporales</taxon>
        <taxon>Pleosporineae</taxon>
        <taxon>Didymellaceae</taxon>
        <taxon>Boeremia</taxon>
    </lineage>
</organism>
<proteinExistence type="predicted"/>
<accession>A0ACC2I5H0</accession>
<evidence type="ECO:0000313" key="2">
    <source>
        <dbReference type="Proteomes" id="UP001153331"/>
    </source>
</evidence>
<name>A0ACC2I5H0_9PLEO</name>
<reference evidence="1" key="1">
    <citation type="submission" date="2022-11" db="EMBL/GenBank/DDBJ databases">
        <title>Genome Sequence of Boeremia exigua.</title>
        <authorList>
            <person name="Buettner E."/>
        </authorList>
    </citation>
    <scope>NUCLEOTIDE SEQUENCE</scope>
    <source>
        <strain evidence="1">CU02</strain>
    </source>
</reference>
<protein>
    <submittedName>
        <fullName evidence="1">Uncharacterized protein</fullName>
    </submittedName>
</protein>